<dbReference type="InterPro" id="IPR011079">
    <property type="entry name" value="Ala_racemase_C"/>
</dbReference>
<dbReference type="GO" id="GO:0030170">
    <property type="term" value="F:pyridoxal phosphate binding"/>
    <property type="evidence" value="ECO:0007669"/>
    <property type="project" value="TreeGrafter"/>
</dbReference>
<keyword evidence="8" id="KW-1185">Reference proteome</keyword>
<dbReference type="SUPFAM" id="SSF51419">
    <property type="entry name" value="PLP-binding barrel"/>
    <property type="match status" value="1"/>
</dbReference>
<dbReference type="GO" id="GO:0008784">
    <property type="term" value="F:alanine racemase activity"/>
    <property type="evidence" value="ECO:0007669"/>
    <property type="project" value="UniProtKB-EC"/>
</dbReference>
<evidence type="ECO:0000313" key="7">
    <source>
        <dbReference type="EMBL" id="QDU72253.1"/>
    </source>
</evidence>
<feature type="domain" description="Alanine racemase C-terminal" evidence="6">
    <location>
        <begin position="245"/>
        <end position="380"/>
    </location>
</feature>
<evidence type="ECO:0000256" key="1">
    <source>
        <dbReference type="ARBA" id="ARBA00001933"/>
    </source>
</evidence>
<organism evidence="7 8">
    <name type="scientific">Mucisphaera calidilacus</name>
    <dbReference type="NCBI Taxonomy" id="2527982"/>
    <lineage>
        <taxon>Bacteria</taxon>
        <taxon>Pseudomonadati</taxon>
        <taxon>Planctomycetota</taxon>
        <taxon>Phycisphaerae</taxon>
        <taxon>Phycisphaerales</taxon>
        <taxon>Phycisphaeraceae</taxon>
        <taxon>Mucisphaera</taxon>
    </lineage>
</organism>
<dbReference type="InterPro" id="IPR000821">
    <property type="entry name" value="Ala_racemase"/>
</dbReference>
<feature type="modified residue" description="N6-(pyridoxal phosphate)lysine" evidence="4">
    <location>
        <position position="30"/>
    </location>
</feature>
<dbReference type="Pfam" id="PF00842">
    <property type="entry name" value="Ala_racemase_C"/>
    <property type="match status" value="1"/>
</dbReference>
<evidence type="ECO:0000256" key="4">
    <source>
        <dbReference type="PIRSR" id="PIRSR600821-50"/>
    </source>
</evidence>
<evidence type="ECO:0000256" key="5">
    <source>
        <dbReference type="PIRSR" id="PIRSR600821-52"/>
    </source>
</evidence>
<dbReference type="NCBIfam" id="TIGR00492">
    <property type="entry name" value="alr"/>
    <property type="match status" value="1"/>
</dbReference>
<protein>
    <submittedName>
        <fullName evidence="7">Alanine racemase 1</fullName>
        <ecNumber evidence="7">5.1.1.1</ecNumber>
    </submittedName>
</protein>
<dbReference type="AlphaFoldDB" id="A0A518BZ55"/>
<gene>
    <name evidence="7" type="primary">alr1</name>
    <name evidence="7" type="ORF">Pan265_21170</name>
</gene>
<dbReference type="GO" id="GO:0005829">
    <property type="term" value="C:cytosol"/>
    <property type="evidence" value="ECO:0007669"/>
    <property type="project" value="TreeGrafter"/>
</dbReference>
<evidence type="ECO:0000256" key="2">
    <source>
        <dbReference type="ARBA" id="ARBA00022898"/>
    </source>
</evidence>
<dbReference type="SMART" id="SM01005">
    <property type="entry name" value="Ala_racemase_C"/>
    <property type="match status" value="1"/>
</dbReference>
<dbReference type="EC" id="5.1.1.1" evidence="7"/>
<dbReference type="KEGG" id="mcad:Pan265_21170"/>
<dbReference type="Proteomes" id="UP000320386">
    <property type="component" value="Chromosome"/>
</dbReference>
<keyword evidence="2 4" id="KW-0663">Pyridoxal phosphate</keyword>
<dbReference type="PANTHER" id="PTHR30511">
    <property type="entry name" value="ALANINE RACEMASE"/>
    <property type="match status" value="1"/>
</dbReference>
<dbReference type="InterPro" id="IPR009006">
    <property type="entry name" value="Ala_racemase/Decarboxylase_C"/>
</dbReference>
<feature type="binding site" evidence="5">
    <location>
        <position position="133"/>
    </location>
    <ligand>
        <name>substrate</name>
    </ligand>
</feature>
<name>A0A518BZ55_9BACT</name>
<proteinExistence type="predicted"/>
<dbReference type="GO" id="GO:0030632">
    <property type="term" value="P:D-alanine biosynthetic process"/>
    <property type="evidence" value="ECO:0007669"/>
    <property type="project" value="TreeGrafter"/>
</dbReference>
<dbReference type="PRINTS" id="PR00992">
    <property type="entry name" value="ALARACEMASE"/>
</dbReference>
<dbReference type="EMBL" id="CP036280">
    <property type="protein sequence ID" value="QDU72253.1"/>
    <property type="molecule type" value="Genomic_DNA"/>
</dbReference>
<dbReference type="CDD" id="cd00430">
    <property type="entry name" value="PLPDE_III_AR"/>
    <property type="match status" value="1"/>
</dbReference>
<evidence type="ECO:0000256" key="3">
    <source>
        <dbReference type="ARBA" id="ARBA00023235"/>
    </source>
</evidence>
<sequence>MVLDLDALAHNLGVFRSLVPAGTRVCAVVKKDAYGLGVEAVSRRLVAEGVERLAVYSAAEAEALLALGPGVPVVTLGPVDALPAGSALARAAVAGLLEPTVHTDDQLRGLDEAAASQGCRLGVHVYVDTGMSRSGFSPADLGRVLSAVAGSEGLFVAGVHTHLATADSDYGFACEQLRRYRSAVDGCAGLLPGGVVLHAANSYATLRDASFHLGMIRPGIGLYGCGYDDLAGGPRLVEADPLLPVVRWVTVIHHVARYAAGTAVGYGSTWTADRDCVLAVVPIGYGDGYPVSLSNKATMRVLLPEGGVCDAPVRGRVNMDQVVIDVTEAGGESGRLLGATVEVYSGDRDAPNTVPGLVPLAGTHAYELLCRLGRLDRGSGRASV</sequence>
<dbReference type="Pfam" id="PF01168">
    <property type="entry name" value="Ala_racemase_N"/>
    <property type="match status" value="1"/>
</dbReference>
<comment type="cofactor">
    <cofactor evidence="1 4">
        <name>pyridoxal 5'-phosphate</name>
        <dbReference type="ChEBI" id="CHEBI:597326"/>
    </cofactor>
</comment>
<reference evidence="7 8" key="1">
    <citation type="submission" date="2019-02" db="EMBL/GenBank/DDBJ databases">
        <title>Deep-cultivation of Planctomycetes and their phenomic and genomic characterization uncovers novel biology.</title>
        <authorList>
            <person name="Wiegand S."/>
            <person name="Jogler M."/>
            <person name="Boedeker C."/>
            <person name="Pinto D."/>
            <person name="Vollmers J."/>
            <person name="Rivas-Marin E."/>
            <person name="Kohn T."/>
            <person name="Peeters S.H."/>
            <person name="Heuer A."/>
            <person name="Rast P."/>
            <person name="Oberbeckmann S."/>
            <person name="Bunk B."/>
            <person name="Jeske O."/>
            <person name="Meyerdierks A."/>
            <person name="Storesund J.E."/>
            <person name="Kallscheuer N."/>
            <person name="Luecker S."/>
            <person name="Lage O.M."/>
            <person name="Pohl T."/>
            <person name="Merkel B.J."/>
            <person name="Hornburger P."/>
            <person name="Mueller R.-W."/>
            <person name="Bruemmer F."/>
            <person name="Labrenz M."/>
            <person name="Spormann A.M."/>
            <person name="Op den Camp H."/>
            <person name="Overmann J."/>
            <person name="Amann R."/>
            <person name="Jetten M.S.M."/>
            <person name="Mascher T."/>
            <person name="Medema M.H."/>
            <person name="Devos D.P."/>
            <person name="Kaster A.-K."/>
            <person name="Ovreas L."/>
            <person name="Rohde M."/>
            <person name="Galperin M.Y."/>
            <person name="Jogler C."/>
        </authorList>
    </citation>
    <scope>NUCLEOTIDE SEQUENCE [LARGE SCALE GENOMIC DNA]</scope>
    <source>
        <strain evidence="7 8">Pan265</strain>
    </source>
</reference>
<dbReference type="SUPFAM" id="SSF50621">
    <property type="entry name" value="Alanine racemase C-terminal domain-like"/>
    <property type="match status" value="1"/>
</dbReference>
<feature type="binding site" evidence="5">
    <location>
        <position position="319"/>
    </location>
    <ligand>
        <name>substrate</name>
    </ligand>
</feature>
<dbReference type="InterPro" id="IPR001608">
    <property type="entry name" value="Ala_racemase_N"/>
</dbReference>
<accession>A0A518BZ55</accession>
<evidence type="ECO:0000313" key="8">
    <source>
        <dbReference type="Proteomes" id="UP000320386"/>
    </source>
</evidence>
<dbReference type="InterPro" id="IPR029066">
    <property type="entry name" value="PLP-binding_barrel"/>
</dbReference>
<evidence type="ECO:0000259" key="6">
    <source>
        <dbReference type="SMART" id="SM01005"/>
    </source>
</evidence>
<dbReference type="Gene3D" id="3.20.20.10">
    <property type="entry name" value="Alanine racemase"/>
    <property type="match status" value="1"/>
</dbReference>
<keyword evidence="3 7" id="KW-0413">Isomerase</keyword>
<dbReference type="Gene3D" id="2.40.37.10">
    <property type="entry name" value="Lyase, Ornithine Decarboxylase, Chain A, domain 1"/>
    <property type="match status" value="1"/>
</dbReference>
<dbReference type="PANTHER" id="PTHR30511:SF0">
    <property type="entry name" value="ALANINE RACEMASE, CATABOLIC-RELATED"/>
    <property type="match status" value="1"/>
</dbReference>